<accession>A0A5B6VSY3</accession>
<sequence>MAQGYLYLSDNLEMELKGEGYFKCLRAHSYVQYYSRNSGMLICKMHIIVHDCIQFLIHDCIQPLFPNNLMMWFKSAKQLTLNLSSWTEEVKVVGAHHLIMMIAQGPEKLRTLVATTQGCLITSQSLPNLFKQSKHLRLLDLSLTSGRHNCFGPSRQGNILDEILVKICGLINLRYLSLAGIKVLKILPETLCDMHNLLSLDLTGCSRLRKLPNGMEKLMKLRELTNVIARVDHNDAKEFSFGDFEKLNNLCGHVRVKLVGNALEQEGP</sequence>
<dbReference type="SUPFAM" id="SSF52047">
    <property type="entry name" value="RNI-like"/>
    <property type="match status" value="1"/>
</dbReference>
<gene>
    <name evidence="1" type="ORF">EPI10_022790</name>
</gene>
<dbReference type="PANTHER" id="PTHR47186">
    <property type="entry name" value="LEUCINE-RICH REPEAT-CONTAINING PROTEIN 57"/>
    <property type="match status" value="1"/>
</dbReference>
<dbReference type="EMBL" id="SMMG02000005">
    <property type="protein sequence ID" value="KAA3472300.1"/>
    <property type="molecule type" value="Genomic_DNA"/>
</dbReference>
<comment type="caution">
    <text evidence="1">The sequence shown here is derived from an EMBL/GenBank/DDBJ whole genome shotgun (WGS) entry which is preliminary data.</text>
</comment>
<dbReference type="AlphaFoldDB" id="A0A5B6VSY3"/>
<dbReference type="Proteomes" id="UP000325315">
    <property type="component" value="Unassembled WGS sequence"/>
</dbReference>
<dbReference type="OrthoDB" id="773208at2759"/>
<evidence type="ECO:0000313" key="1">
    <source>
        <dbReference type="EMBL" id="KAA3472300.1"/>
    </source>
</evidence>
<dbReference type="Gene3D" id="3.80.10.10">
    <property type="entry name" value="Ribonuclease Inhibitor"/>
    <property type="match status" value="1"/>
</dbReference>
<reference evidence="2" key="1">
    <citation type="journal article" date="2019" name="Plant Biotechnol. J.">
        <title>Genome sequencing of the Australian wild diploid species Gossypium australe highlights disease resistance and delayed gland morphogenesis.</title>
        <authorList>
            <person name="Cai Y."/>
            <person name="Cai X."/>
            <person name="Wang Q."/>
            <person name="Wang P."/>
            <person name="Zhang Y."/>
            <person name="Cai C."/>
            <person name="Xu Y."/>
            <person name="Wang K."/>
            <person name="Zhou Z."/>
            <person name="Wang C."/>
            <person name="Geng S."/>
            <person name="Li B."/>
            <person name="Dong Q."/>
            <person name="Hou Y."/>
            <person name="Wang H."/>
            <person name="Ai P."/>
            <person name="Liu Z."/>
            <person name="Yi F."/>
            <person name="Sun M."/>
            <person name="An G."/>
            <person name="Cheng J."/>
            <person name="Zhang Y."/>
            <person name="Shi Q."/>
            <person name="Xie Y."/>
            <person name="Shi X."/>
            <person name="Chang Y."/>
            <person name="Huang F."/>
            <person name="Chen Y."/>
            <person name="Hong S."/>
            <person name="Mi L."/>
            <person name="Sun Q."/>
            <person name="Zhang L."/>
            <person name="Zhou B."/>
            <person name="Peng R."/>
            <person name="Zhang X."/>
            <person name="Liu F."/>
        </authorList>
    </citation>
    <scope>NUCLEOTIDE SEQUENCE [LARGE SCALE GENOMIC DNA]</scope>
    <source>
        <strain evidence="2">cv. PA1801</strain>
    </source>
</reference>
<evidence type="ECO:0000313" key="2">
    <source>
        <dbReference type="Proteomes" id="UP000325315"/>
    </source>
</evidence>
<keyword evidence="2" id="KW-1185">Reference proteome</keyword>
<proteinExistence type="predicted"/>
<organism evidence="1 2">
    <name type="scientific">Gossypium australe</name>
    <dbReference type="NCBI Taxonomy" id="47621"/>
    <lineage>
        <taxon>Eukaryota</taxon>
        <taxon>Viridiplantae</taxon>
        <taxon>Streptophyta</taxon>
        <taxon>Embryophyta</taxon>
        <taxon>Tracheophyta</taxon>
        <taxon>Spermatophyta</taxon>
        <taxon>Magnoliopsida</taxon>
        <taxon>eudicotyledons</taxon>
        <taxon>Gunneridae</taxon>
        <taxon>Pentapetalae</taxon>
        <taxon>rosids</taxon>
        <taxon>malvids</taxon>
        <taxon>Malvales</taxon>
        <taxon>Malvaceae</taxon>
        <taxon>Malvoideae</taxon>
        <taxon>Gossypium</taxon>
    </lineage>
</organism>
<dbReference type="InterPro" id="IPR032675">
    <property type="entry name" value="LRR_dom_sf"/>
</dbReference>
<dbReference type="PANTHER" id="PTHR47186:SF20">
    <property type="entry name" value="DISEASE RESISTANCE PROTEIN RPS5-LIKE"/>
    <property type="match status" value="1"/>
</dbReference>
<name>A0A5B6VSY3_9ROSI</name>
<protein>
    <submittedName>
        <fullName evidence="1">Disease resistance protein</fullName>
    </submittedName>
</protein>